<evidence type="ECO:0000313" key="2">
    <source>
        <dbReference type="Proteomes" id="UP001163719"/>
    </source>
</evidence>
<name>A0ABT3HRE5_9FLAO</name>
<evidence type="ECO:0000313" key="1">
    <source>
        <dbReference type="EMBL" id="MCW3162353.1"/>
    </source>
</evidence>
<dbReference type="Proteomes" id="UP001163719">
    <property type="component" value="Unassembled WGS sequence"/>
</dbReference>
<dbReference type="EMBL" id="JAPDHV010000006">
    <property type="protein sequence ID" value="MCW3162353.1"/>
    <property type="molecule type" value="Genomic_DNA"/>
</dbReference>
<keyword evidence="2" id="KW-1185">Reference proteome</keyword>
<accession>A0ABT3HRE5</accession>
<comment type="caution">
    <text evidence="1">The sequence shown here is derived from an EMBL/GenBank/DDBJ whole genome shotgun (WGS) entry which is preliminary data.</text>
</comment>
<reference evidence="1" key="1">
    <citation type="submission" date="2022-10" db="EMBL/GenBank/DDBJ databases">
        <title>Chryseobacterium babae sp. nov. isolated from the gut of the beetle Oryctes rhinoceros, and Chryseobacterium kimseyorum sp. nov., isolated from a stick insect rearing cage.</title>
        <authorList>
            <person name="Shelomi M."/>
            <person name="Han C.-J."/>
            <person name="Chen W.-M."/>
            <person name="Chen H.-K."/>
            <person name="Liaw S.-J."/>
            <person name="Muhle E."/>
            <person name="Clermont D."/>
        </authorList>
    </citation>
    <scope>NUCLEOTIDE SEQUENCE</scope>
    <source>
        <strain evidence="1">WLa1L2M3</strain>
    </source>
</reference>
<dbReference type="PROSITE" id="PS51257">
    <property type="entry name" value="PROKAR_LIPOPROTEIN"/>
    <property type="match status" value="1"/>
</dbReference>
<organism evidence="1 2">
    <name type="scientific">Chryseobacterium oryctis</name>
    <dbReference type="NCBI Taxonomy" id="2952618"/>
    <lineage>
        <taxon>Bacteria</taxon>
        <taxon>Pseudomonadati</taxon>
        <taxon>Bacteroidota</taxon>
        <taxon>Flavobacteriia</taxon>
        <taxon>Flavobacteriales</taxon>
        <taxon>Weeksellaceae</taxon>
        <taxon>Chryseobacterium group</taxon>
        <taxon>Chryseobacterium</taxon>
    </lineage>
</organism>
<gene>
    <name evidence="1" type="ORF">OH806_13860</name>
</gene>
<sequence length="197" mass="23077">MKKIFFTSTLFLLLFSCNRNQSENPPLIENAIDNTESSIKGSFESGRDDNMIDKIYSELIKNDKKLSALDNKILKTYEASRKALQNFEHILYKSESYYREANYHSKSITDSLLKHQIENQIKKSSEQYESKTKNIRNIISLLNKNNEKISNLYTAFKIRKTLPEIEKYQSAHPLKTDSLTQFINKQNKLLEELKILK</sequence>
<evidence type="ECO:0008006" key="3">
    <source>
        <dbReference type="Google" id="ProtNLM"/>
    </source>
</evidence>
<protein>
    <recommendedName>
        <fullName evidence="3">Cell-wall binding lipoprotein</fullName>
    </recommendedName>
</protein>
<proteinExistence type="predicted"/>
<dbReference type="RefSeq" id="WP_264744268.1">
    <property type="nucleotide sequence ID" value="NZ_JAPDHV010000006.1"/>
</dbReference>